<feature type="compositionally biased region" description="Basic and acidic residues" evidence="1">
    <location>
        <begin position="11"/>
        <end position="24"/>
    </location>
</feature>
<feature type="non-terminal residue" evidence="2">
    <location>
        <position position="1"/>
    </location>
</feature>
<proteinExistence type="predicted"/>
<dbReference type="Proteomes" id="UP001055219">
    <property type="component" value="Unassembled WGS sequence"/>
</dbReference>
<protein>
    <submittedName>
        <fullName evidence="2">Uncharacterized protein</fullName>
    </submittedName>
</protein>
<organism evidence="2 3">
    <name type="scientific">Emericellopsis cladophorae</name>
    <dbReference type="NCBI Taxonomy" id="2686198"/>
    <lineage>
        <taxon>Eukaryota</taxon>
        <taxon>Fungi</taxon>
        <taxon>Dikarya</taxon>
        <taxon>Ascomycota</taxon>
        <taxon>Pezizomycotina</taxon>
        <taxon>Sordariomycetes</taxon>
        <taxon>Hypocreomycetidae</taxon>
        <taxon>Hypocreales</taxon>
        <taxon>Bionectriaceae</taxon>
        <taxon>Emericellopsis</taxon>
    </lineage>
</organism>
<dbReference type="GeneID" id="75829098"/>
<dbReference type="RefSeq" id="XP_051358367.1">
    <property type="nucleotide sequence ID" value="XM_051510765.1"/>
</dbReference>
<comment type="caution">
    <text evidence="2">The sequence shown here is derived from an EMBL/GenBank/DDBJ whole genome shotgun (WGS) entry which is preliminary data.</text>
</comment>
<reference evidence="2" key="1">
    <citation type="journal article" date="2021" name="J Fungi (Basel)">
        <title>Genomic and Metabolomic Analyses of the Marine Fungus Emericellopsis cladophorae: Insights into Saltwater Adaptability Mechanisms and Its Biosynthetic Potential.</title>
        <authorList>
            <person name="Goncalves M.F.M."/>
            <person name="Hilario S."/>
            <person name="Van de Peer Y."/>
            <person name="Esteves A.C."/>
            <person name="Alves A."/>
        </authorList>
    </citation>
    <scope>NUCLEOTIDE SEQUENCE</scope>
    <source>
        <strain evidence="2">MUM 19.33</strain>
    </source>
</reference>
<name>A0A9P9XTB0_9HYPO</name>
<evidence type="ECO:0000313" key="3">
    <source>
        <dbReference type="Proteomes" id="UP001055219"/>
    </source>
</evidence>
<sequence length="167" mass="19034">PDPELSISKRLKNEPIGKFDPDYPDYKEQGLLTPQGKDPIYTDVAMFTARCEEYVMGDEYGLQGRYSTLLAGASYKWTMTELTSEERRRIERGSVKTFCKKLNKRFKPSAAEASSRLFNGKYRISNWLAGDSIAAFIQRKAALARQTGLKRDRDVIQAIWPLIDGEI</sequence>
<feature type="non-terminal residue" evidence="2">
    <location>
        <position position="167"/>
    </location>
</feature>
<keyword evidence="3" id="KW-1185">Reference proteome</keyword>
<dbReference type="EMBL" id="JAGIXG020000289">
    <property type="protein sequence ID" value="KAI6777511.1"/>
    <property type="molecule type" value="Genomic_DNA"/>
</dbReference>
<evidence type="ECO:0000313" key="2">
    <source>
        <dbReference type="EMBL" id="KAI6777511.1"/>
    </source>
</evidence>
<evidence type="ECO:0000256" key="1">
    <source>
        <dbReference type="SAM" id="MobiDB-lite"/>
    </source>
</evidence>
<gene>
    <name evidence="2" type="ORF">J7T54_002588</name>
</gene>
<reference evidence="2" key="2">
    <citation type="submission" date="2022-07" db="EMBL/GenBank/DDBJ databases">
        <authorList>
            <person name="Goncalves M.F.M."/>
            <person name="Hilario S."/>
            <person name="Van De Peer Y."/>
            <person name="Esteves A.C."/>
            <person name="Alves A."/>
        </authorList>
    </citation>
    <scope>NUCLEOTIDE SEQUENCE</scope>
    <source>
        <strain evidence="2">MUM 19.33</strain>
    </source>
</reference>
<dbReference type="AlphaFoldDB" id="A0A9P9XTB0"/>
<feature type="region of interest" description="Disordered" evidence="1">
    <location>
        <begin position="1"/>
        <end position="24"/>
    </location>
</feature>
<accession>A0A9P9XTB0</accession>
<dbReference type="OrthoDB" id="5106832at2759"/>